<evidence type="ECO:0000313" key="2">
    <source>
        <dbReference type="Proteomes" id="UP000183649"/>
    </source>
</evidence>
<evidence type="ECO:0000313" key="1">
    <source>
        <dbReference type="EMBL" id="CUA97240.1"/>
    </source>
</evidence>
<proteinExistence type="predicted"/>
<organism evidence="1 2">
    <name type="scientific">Thiomonas bhubaneswarensis</name>
    <dbReference type="NCBI Taxonomy" id="339866"/>
    <lineage>
        <taxon>Bacteria</taxon>
        <taxon>Pseudomonadati</taxon>
        <taxon>Pseudomonadota</taxon>
        <taxon>Betaproteobacteria</taxon>
        <taxon>Burkholderiales</taxon>
        <taxon>Thiomonas</taxon>
    </lineage>
</organism>
<keyword evidence="2" id="KW-1185">Reference proteome</keyword>
<name>A0A0K6I282_9BURK</name>
<protein>
    <submittedName>
        <fullName evidence="1">3-deoxy-D-manno-oct-2-ulosonic acid (Kdo) hydroxylase</fullName>
    </submittedName>
</protein>
<dbReference type="Proteomes" id="UP000183649">
    <property type="component" value="Unassembled WGS sequence"/>
</dbReference>
<accession>A0A0K6I282</accession>
<gene>
    <name evidence="1" type="ORF">Ga0061069_105185</name>
</gene>
<reference evidence="2" key="1">
    <citation type="submission" date="2015-08" db="EMBL/GenBank/DDBJ databases">
        <authorList>
            <person name="Varghese N."/>
        </authorList>
    </citation>
    <scope>NUCLEOTIDE SEQUENCE [LARGE SCALE GENOMIC DNA]</scope>
    <source>
        <strain evidence="2">DSM 18181</strain>
    </source>
</reference>
<sequence>MAALDDIVRNFPDSAWNAQTSERAPTTNVEHLLEGGHVLCFPQLAFDLTESERRFLTPSISDGKAKNISLRDDGSIRGALGNAQDQAELRDMIQRFSNQAQTLVDRLFPHYRGKLRAAKASYRPMQVEDRETSWRKDDTRLHVDAFPSNPVRGVRLLRVFTNLNPAGRPRQWRVGEPFPEFLQRFAPRLTPPVPGSAAVLRALKITKSRRTDYDHYMLQLHDKVKADLAYQQGGPQRTVDFAPGTTWVVFSDQVLHAVMGGQYMMEQTFYLEPTHQLYPHTAPLKLLEDLMGKALLPAA</sequence>
<dbReference type="STRING" id="339866.GCA_001418255_01691"/>
<dbReference type="OrthoDB" id="21302at2"/>
<dbReference type="Pfam" id="PF11004">
    <property type="entry name" value="Kdo_hydroxy"/>
    <property type="match status" value="1"/>
</dbReference>
<dbReference type="AlphaFoldDB" id="A0A0K6I282"/>
<dbReference type="RefSeq" id="WP_055450575.1">
    <property type="nucleotide sequence ID" value="NZ_CYHF01000005.1"/>
</dbReference>
<dbReference type="EMBL" id="CYHF01000005">
    <property type="protein sequence ID" value="CUA97240.1"/>
    <property type="molecule type" value="Genomic_DNA"/>
</dbReference>
<dbReference type="InterPro" id="IPR021266">
    <property type="entry name" value="Kdo_hydroxlase"/>
</dbReference>